<evidence type="ECO:0000256" key="1">
    <source>
        <dbReference type="ARBA" id="ARBA00010233"/>
    </source>
</evidence>
<dbReference type="Pfam" id="PF02016">
    <property type="entry name" value="Peptidase_S66"/>
    <property type="match status" value="1"/>
</dbReference>
<dbReference type="Gene3D" id="3.40.50.10740">
    <property type="entry name" value="Class I glutamine amidotransferase-like"/>
    <property type="match status" value="1"/>
</dbReference>
<dbReference type="SUPFAM" id="SSF52317">
    <property type="entry name" value="Class I glutamine amidotransferase-like"/>
    <property type="match status" value="1"/>
</dbReference>
<sequence>MAIKPMALKRGDTVGIVTLGSPLSRETIDERVAYLEAMGLNVVLGQYVYDENGFLAGTDKQRADDLMNMFSNDDVKLILPARGGVGVAGILPYLDYRFIRYHPKIVSGYSDVTALLNAIAQLSGVITLHSLLLIDFQPSTPSYNFEQFFEAASSVQVPRPLLNPEGTPLQGKVKGIASGPIVGGNLTSFTGTLGTPFEVDTRGKIVLLEEVHEPINTVYRYFEQLKLAGKFRDCNGILMGQCTNCQEAYGKSYDAFIDEFIVPLGKPLITNLASGHGKYKMAIPIGAYTTMNAYEATITLLEPAVGY</sequence>
<dbReference type="CDD" id="cd07025">
    <property type="entry name" value="Peptidase_S66"/>
    <property type="match status" value="1"/>
</dbReference>
<evidence type="ECO:0000256" key="3">
    <source>
        <dbReference type="ARBA" id="ARBA00022670"/>
    </source>
</evidence>
<proteinExistence type="inferred from homology"/>
<dbReference type="Pfam" id="PF17676">
    <property type="entry name" value="Peptidase_S66C"/>
    <property type="match status" value="1"/>
</dbReference>
<keyword evidence="4" id="KW-0378">Hydrolase</keyword>
<reference evidence="9" key="1">
    <citation type="journal article" date="2019" name="Int. J. Syst. Evol. Microbiol.">
        <title>The Global Catalogue of Microorganisms (GCM) 10K type strain sequencing project: providing services to taxonomists for standard genome sequencing and annotation.</title>
        <authorList>
            <consortium name="The Broad Institute Genomics Platform"/>
            <consortium name="The Broad Institute Genome Sequencing Center for Infectious Disease"/>
            <person name="Wu L."/>
            <person name="Ma J."/>
        </authorList>
    </citation>
    <scope>NUCLEOTIDE SEQUENCE [LARGE SCALE GENOMIC DNA]</scope>
    <source>
        <strain evidence="9">CGMCC 1.18575</strain>
    </source>
</reference>
<comment type="caution">
    <text evidence="8">The sequence shown here is derived from an EMBL/GenBank/DDBJ whole genome shotgun (WGS) entry which is preliminary data.</text>
</comment>
<gene>
    <name evidence="8" type="ORF">ACFPOF_19585</name>
</gene>
<dbReference type="InterPro" id="IPR040449">
    <property type="entry name" value="Peptidase_S66_N"/>
</dbReference>
<name>A0ABW0HV91_9BACL</name>
<keyword evidence="3" id="KW-0645">Protease</keyword>
<dbReference type="InterPro" id="IPR027478">
    <property type="entry name" value="LdcA_N"/>
</dbReference>
<dbReference type="EMBL" id="JBHSMI010000028">
    <property type="protein sequence ID" value="MFC5404949.1"/>
    <property type="molecule type" value="Genomic_DNA"/>
</dbReference>
<dbReference type="InterPro" id="IPR040921">
    <property type="entry name" value="Peptidase_S66C"/>
</dbReference>
<dbReference type="Gene3D" id="3.50.30.60">
    <property type="entry name" value="LD-carboxypeptidase A C-terminal domain-like"/>
    <property type="match status" value="1"/>
</dbReference>
<dbReference type="InterPro" id="IPR003507">
    <property type="entry name" value="S66_fam"/>
</dbReference>
<dbReference type="InterPro" id="IPR029062">
    <property type="entry name" value="Class_I_gatase-like"/>
</dbReference>
<evidence type="ECO:0000256" key="4">
    <source>
        <dbReference type="ARBA" id="ARBA00022801"/>
    </source>
</evidence>
<organism evidence="8 9">
    <name type="scientific">Cohnella soli</name>
    <dbReference type="NCBI Taxonomy" id="425005"/>
    <lineage>
        <taxon>Bacteria</taxon>
        <taxon>Bacillati</taxon>
        <taxon>Bacillota</taxon>
        <taxon>Bacilli</taxon>
        <taxon>Bacillales</taxon>
        <taxon>Paenibacillaceae</taxon>
        <taxon>Cohnella</taxon>
    </lineage>
</organism>
<keyword evidence="5" id="KW-0720">Serine protease</keyword>
<keyword evidence="9" id="KW-1185">Reference proteome</keyword>
<evidence type="ECO:0000256" key="2">
    <source>
        <dbReference type="ARBA" id="ARBA00022645"/>
    </source>
</evidence>
<dbReference type="Proteomes" id="UP001596113">
    <property type="component" value="Unassembled WGS sequence"/>
</dbReference>
<evidence type="ECO:0000313" key="9">
    <source>
        <dbReference type="Proteomes" id="UP001596113"/>
    </source>
</evidence>
<accession>A0ABW0HV91</accession>
<dbReference type="RefSeq" id="WP_378136060.1">
    <property type="nucleotide sequence ID" value="NZ_JBHSMI010000028.1"/>
</dbReference>
<feature type="domain" description="LD-carboxypeptidase C-terminal" evidence="7">
    <location>
        <begin position="178"/>
        <end position="290"/>
    </location>
</feature>
<comment type="similarity">
    <text evidence="1">Belongs to the peptidase S66 family.</text>
</comment>
<keyword evidence="2" id="KW-0121">Carboxypeptidase</keyword>
<dbReference type="PANTHER" id="PTHR30237">
    <property type="entry name" value="MURAMOYLTETRAPEPTIDE CARBOXYPEPTIDASE"/>
    <property type="match status" value="1"/>
</dbReference>
<protein>
    <submittedName>
        <fullName evidence="8">LD-carboxypeptidase</fullName>
    </submittedName>
</protein>
<evidence type="ECO:0000256" key="5">
    <source>
        <dbReference type="ARBA" id="ARBA00022825"/>
    </source>
</evidence>
<dbReference type="InterPro" id="IPR027461">
    <property type="entry name" value="Carboxypeptidase_A_C_sf"/>
</dbReference>
<evidence type="ECO:0000259" key="6">
    <source>
        <dbReference type="Pfam" id="PF02016"/>
    </source>
</evidence>
<dbReference type="PANTHER" id="PTHR30237:SF2">
    <property type="entry name" value="MUREIN TETRAPEPTIDE CARBOXYPEPTIDASE"/>
    <property type="match status" value="1"/>
</dbReference>
<feature type="domain" description="LD-carboxypeptidase N-terminal" evidence="6">
    <location>
        <begin position="14"/>
        <end position="129"/>
    </location>
</feature>
<evidence type="ECO:0000259" key="7">
    <source>
        <dbReference type="Pfam" id="PF17676"/>
    </source>
</evidence>
<evidence type="ECO:0000313" key="8">
    <source>
        <dbReference type="EMBL" id="MFC5404949.1"/>
    </source>
</evidence>
<dbReference type="SUPFAM" id="SSF141986">
    <property type="entry name" value="LD-carboxypeptidase A C-terminal domain-like"/>
    <property type="match status" value="1"/>
</dbReference>
<dbReference type="PIRSF" id="PIRSF028757">
    <property type="entry name" value="LD-carboxypeptidase"/>
    <property type="match status" value="1"/>
</dbReference>